<evidence type="ECO:0000313" key="2">
    <source>
        <dbReference type="EMBL" id="THD07171.1"/>
    </source>
</evidence>
<keyword evidence="3" id="KW-1185">Reference proteome</keyword>
<dbReference type="RefSeq" id="WP_136258512.1">
    <property type="nucleotide sequence ID" value="NZ_MWIO01000027.1"/>
</dbReference>
<proteinExistence type="predicted"/>
<dbReference type="InterPro" id="IPR024467">
    <property type="entry name" value="Xre/MbcA/ParS-like_toxin-bd"/>
</dbReference>
<dbReference type="AlphaFoldDB" id="A0A4V3USL7"/>
<dbReference type="OrthoDB" id="5956068at2"/>
<evidence type="ECO:0000259" key="1">
    <source>
        <dbReference type="Pfam" id="PF09722"/>
    </source>
</evidence>
<sequence>MRNALHKLTPGHNLAAVAEELRELERAREAAVQRGFRVLEEQHAAVAQLVLQSIGDRQRAVRWMCMHQRAFGGRSAYDLLADGDIDTVCDRLSSDSPEPAPALQAGGAC</sequence>
<reference evidence="2 3" key="1">
    <citation type="submission" date="2017-02" db="EMBL/GenBank/DDBJ databases">
        <title>Whole genome sequencing of Rhodanobacter lindaniclasticus DSM 17932.</title>
        <authorList>
            <person name="Kumar S."/>
            <person name="Patil P."/>
            <person name="Patil P.B."/>
        </authorList>
    </citation>
    <scope>NUCLEOTIDE SEQUENCE [LARGE SCALE GENOMIC DNA]</scope>
    <source>
        <strain evidence="2 3">DSM 17932</strain>
    </source>
</reference>
<name>A0A4V3USL7_9GAMM</name>
<comment type="caution">
    <text evidence="2">The sequence shown here is derived from an EMBL/GenBank/DDBJ whole genome shotgun (WGS) entry which is preliminary data.</text>
</comment>
<evidence type="ECO:0000313" key="3">
    <source>
        <dbReference type="Proteomes" id="UP000306317"/>
    </source>
</evidence>
<gene>
    <name evidence="2" type="ORF">B1991_09595</name>
</gene>
<accession>A0A4V3USL7</accession>
<dbReference type="Pfam" id="PF09722">
    <property type="entry name" value="Xre_MbcA_ParS_C"/>
    <property type="match status" value="1"/>
</dbReference>
<protein>
    <recommendedName>
        <fullName evidence="1">Antitoxin Xre/MbcA/ParS-like toxin-binding domain-containing protein</fullName>
    </recommendedName>
</protein>
<feature type="domain" description="Antitoxin Xre/MbcA/ParS-like toxin-binding" evidence="1">
    <location>
        <begin position="55"/>
        <end position="93"/>
    </location>
</feature>
<dbReference type="EMBL" id="MWIO01000027">
    <property type="protein sequence ID" value="THD07171.1"/>
    <property type="molecule type" value="Genomic_DNA"/>
</dbReference>
<dbReference type="Proteomes" id="UP000306317">
    <property type="component" value="Unassembled WGS sequence"/>
</dbReference>
<organism evidence="2 3">
    <name type="scientific">Rhodanobacter lindaniclasticus</name>
    <dbReference type="NCBI Taxonomy" id="75310"/>
    <lineage>
        <taxon>Bacteria</taxon>
        <taxon>Pseudomonadati</taxon>
        <taxon>Pseudomonadota</taxon>
        <taxon>Gammaproteobacteria</taxon>
        <taxon>Lysobacterales</taxon>
        <taxon>Rhodanobacteraceae</taxon>
        <taxon>Rhodanobacter</taxon>
    </lineage>
</organism>